<dbReference type="InterPro" id="IPR007121">
    <property type="entry name" value="RNA_pol_bsu_CS"/>
</dbReference>
<feature type="domain" description="DNA-directed RNA polymerase subunit 2 hybrid-binding" evidence="8">
    <location>
        <begin position="19"/>
        <end position="349"/>
    </location>
</feature>
<evidence type="ECO:0000313" key="11">
    <source>
        <dbReference type="Proteomes" id="UP000230750"/>
    </source>
</evidence>
<dbReference type="Gene3D" id="3.90.1800.10">
    <property type="entry name" value="RNA polymerase alpha subunit dimerisation domain"/>
    <property type="match status" value="1"/>
</dbReference>
<evidence type="ECO:0000256" key="1">
    <source>
        <dbReference type="ARBA" id="ARBA00006835"/>
    </source>
</evidence>
<dbReference type="GO" id="GO:0000428">
    <property type="term" value="C:DNA-directed RNA polymerase complex"/>
    <property type="evidence" value="ECO:0007669"/>
    <property type="project" value="UniProtKB-KW"/>
</dbReference>
<comment type="caution">
    <text evidence="10">The sequence shown here is derived from an EMBL/GenBank/DDBJ whole genome shotgun (WGS) entry which is preliminary data.</text>
</comment>
<keyword evidence="4" id="KW-0808">Transferase</keyword>
<dbReference type="EMBL" id="MRZV01002312">
    <property type="protein sequence ID" value="PIK34028.1"/>
    <property type="molecule type" value="Genomic_DNA"/>
</dbReference>
<dbReference type="InterPro" id="IPR007120">
    <property type="entry name" value="DNA-dir_RNAP_su2_dom"/>
</dbReference>
<dbReference type="SUPFAM" id="SSF64484">
    <property type="entry name" value="beta and beta-prime subunits of DNA dependent RNA-polymerase"/>
    <property type="match status" value="1"/>
</dbReference>
<protein>
    <recommendedName>
        <fullName evidence="2">DNA-directed RNA polymerase</fullName>
        <ecNumber evidence="2">2.7.7.6</ecNumber>
    </recommendedName>
</protein>
<evidence type="ECO:0000259" key="8">
    <source>
        <dbReference type="Pfam" id="PF00562"/>
    </source>
</evidence>
<feature type="region of interest" description="Disordered" evidence="7">
    <location>
        <begin position="443"/>
        <end position="464"/>
    </location>
</feature>
<keyword evidence="5" id="KW-0548">Nucleotidyltransferase</keyword>
<evidence type="ECO:0000256" key="5">
    <source>
        <dbReference type="ARBA" id="ARBA00022695"/>
    </source>
</evidence>
<evidence type="ECO:0000313" key="10">
    <source>
        <dbReference type="EMBL" id="PIK34028.1"/>
    </source>
</evidence>
<dbReference type="PANTHER" id="PTHR20856">
    <property type="entry name" value="DNA-DIRECTED RNA POLYMERASE I SUBUNIT 2"/>
    <property type="match status" value="1"/>
</dbReference>
<dbReference type="AlphaFoldDB" id="A0A2G8JE54"/>
<dbReference type="InterPro" id="IPR007641">
    <property type="entry name" value="RNA_pol_Rpb2_7"/>
</dbReference>
<reference evidence="10 11" key="1">
    <citation type="journal article" date="2017" name="PLoS Biol.">
        <title>The sea cucumber genome provides insights into morphological evolution and visceral regeneration.</title>
        <authorList>
            <person name="Zhang X."/>
            <person name="Sun L."/>
            <person name="Yuan J."/>
            <person name="Sun Y."/>
            <person name="Gao Y."/>
            <person name="Zhang L."/>
            <person name="Li S."/>
            <person name="Dai H."/>
            <person name="Hamel J.F."/>
            <person name="Liu C."/>
            <person name="Yu Y."/>
            <person name="Liu S."/>
            <person name="Lin W."/>
            <person name="Guo K."/>
            <person name="Jin S."/>
            <person name="Xu P."/>
            <person name="Storey K.B."/>
            <person name="Huan P."/>
            <person name="Zhang T."/>
            <person name="Zhou Y."/>
            <person name="Zhang J."/>
            <person name="Lin C."/>
            <person name="Li X."/>
            <person name="Xing L."/>
            <person name="Huo D."/>
            <person name="Sun M."/>
            <person name="Wang L."/>
            <person name="Mercier A."/>
            <person name="Li F."/>
            <person name="Yang H."/>
            <person name="Xiang J."/>
        </authorList>
    </citation>
    <scope>NUCLEOTIDE SEQUENCE [LARGE SCALE GENOMIC DNA]</scope>
    <source>
        <strain evidence="10">Shaxun</strain>
        <tissue evidence="10">Muscle</tissue>
    </source>
</reference>
<dbReference type="OrthoDB" id="10248617at2759"/>
<dbReference type="FunFam" id="2.40.50.150:FF:000003">
    <property type="entry name" value="DNA-directed RNA polymerase subunit beta"/>
    <property type="match status" value="1"/>
</dbReference>
<accession>A0A2G8JE54</accession>
<feature type="compositionally biased region" description="Basic and acidic residues" evidence="7">
    <location>
        <begin position="450"/>
        <end position="464"/>
    </location>
</feature>
<dbReference type="Pfam" id="PF04560">
    <property type="entry name" value="RNA_pol_Rpb2_7"/>
    <property type="match status" value="1"/>
</dbReference>
<dbReference type="GO" id="GO:0032549">
    <property type="term" value="F:ribonucleoside binding"/>
    <property type="evidence" value="ECO:0007669"/>
    <property type="project" value="InterPro"/>
</dbReference>
<evidence type="ECO:0000259" key="9">
    <source>
        <dbReference type="Pfam" id="PF04560"/>
    </source>
</evidence>
<dbReference type="InterPro" id="IPR015712">
    <property type="entry name" value="DNA-dir_RNA_pol_su2"/>
</dbReference>
<keyword evidence="6" id="KW-0804">Transcription</keyword>
<gene>
    <name evidence="10" type="ORF">BSL78_29149</name>
</gene>
<sequence length="464" mass="51875">MQRETTHLEIEPFTILGVCAGLIPYPHHNQSPRNTYQCAMGKQAIGTIAYNQRNRIDTLMYLLTYPEAPMVKSKTIDLIGFDKVPAGQNAMVAVMSYSGYDIEDALILNKASVDRGFGRCHVYRNQKCILKKYANQSFDRIMGPLIDGNTREVIWKHKVLDQDGICSPGERVTNKQVLLNKSMPVVTMSPIETGNKSEQQQQEFQDVPITYKGPVDSYIENVMISSNPEEAFLIKVLLRQTRRPEIGDKFSSRHGQKGVCGLIVQQEDMPFNDLGICPDIIMNPHGFPSRMTVGKLMELLAGKAGLLDGQFHYGTAFGGDKVEDMCQDLIRHGYNYLGKDFFTSGITGDGGLRLGEMERDCLIGYGASMLLLERLMISSDQFEVDVCGECGLLGYSGGCHYCKSSCNVSSLRIPYACKLLFQELQSMNIVPRLKLKNTQNENCQENENNGLKDEGVDLDGKRRD</sequence>
<dbReference type="GO" id="GO:0003677">
    <property type="term" value="F:DNA binding"/>
    <property type="evidence" value="ECO:0007669"/>
    <property type="project" value="InterPro"/>
</dbReference>
<dbReference type="GO" id="GO:0006351">
    <property type="term" value="P:DNA-templated transcription"/>
    <property type="evidence" value="ECO:0007669"/>
    <property type="project" value="InterPro"/>
</dbReference>
<dbReference type="Gene3D" id="2.40.270.10">
    <property type="entry name" value="DNA-directed RNA polymerase, subunit 2, domain 6"/>
    <property type="match status" value="1"/>
</dbReference>
<dbReference type="CDD" id="cd00653">
    <property type="entry name" value="RNA_pol_B_RPB2"/>
    <property type="match status" value="1"/>
</dbReference>
<evidence type="ECO:0000256" key="6">
    <source>
        <dbReference type="ARBA" id="ARBA00023163"/>
    </source>
</evidence>
<evidence type="ECO:0000256" key="7">
    <source>
        <dbReference type="SAM" id="MobiDB-lite"/>
    </source>
</evidence>
<keyword evidence="3 10" id="KW-0240">DNA-directed RNA polymerase</keyword>
<dbReference type="FunFam" id="2.40.270.10:FF:000006">
    <property type="entry name" value="DNA-directed RNA polymerase subunit beta"/>
    <property type="match status" value="1"/>
</dbReference>
<dbReference type="PROSITE" id="PS01166">
    <property type="entry name" value="RNA_POL_BETA"/>
    <property type="match status" value="1"/>
</dbReference>
<dbReference type="GO" id="GO:0003899">
    <property type="term" value="F:DNA-directed RNA polymerase activity"/>
    <property type="evidence" value="ECO:0007669"/>
    <property type="project" value="UniProtKB-EC"/>
</dbReference>
<name>A0A2G8JE54_STIJA</name>
<dbReference type="InterPro" id="IPR037033">
    <property type="entry name" value="DNA-dir_RNAP_su2_hyb_sf"/>
</dbReference>
<dbReference type="EC" id="2.7.7.6" evidence="2"/>
<evidence type="ECO:0000256" key="3">
    <source>
        <dbReference type="ARBA" id="ARBA00022478"/>
    </source>
</evidence>
<evidence type="ECO:0000256" key="2">
    <source>
        <dbReference type="ARBA" id="ARBA00012418"/>
    </source>
</evidence>
<proteinExistence type="inferred from homology"/>
<keyword evidence="11" id="KW-1185">Reference proteome</keyword>
<dbReference type="Proteomes" id="UP000230750">
    <property type="component" value="Unassembled WGS sequence"/>
</dbReference>
<evidence type="ECO:0000256" key="4">
    <source>
        <dbReference type="ARBA" id="ARBA00022679"/>
    </source>
</evidence>
<dbReference type="InterPro" id="IPR014724">
    <property type="entry name" value="RNA_pol_RPB2_OB-fold"/>
</dbReference>
<organism evidence="10 11">
    <name type="scientific">Stichopus japonicus</name>
    <name type="common">Sea cucumber</name>
    <dbReference type="NCBI Taxonomy" id="307972"/>
    <lineage>
        <taxon>Eukaryota</taxon>
        <taxon>Metazoa</taxon>
        <taxon>Echinodermata</taxon>
        <taxon>Eleutherozoa</taxon>
        <taxon>Echinozoa</taxon>
        <taxon>Holothuroidea</taxon>
        <taxon>Aspidochirotacea</taxon>
        <taxon>Aspidochirotida</taxon>
        <taxon>Stichopodidae</taxon>
        <taxon>Apostichopus</taxon>
    </lineage>
</organism>
<dbReference type="Pfam" id="PF00562">
    <property type="entry name" value="RNA_pol_Rpb2_6"/>
    <property type="match status" value="1"/>
</dbReference>
<dbReference type="STRING" id="307972.A0A2G8JE54"/>
<dbReference type="Gene3D" id="2.40.50.150">
    <property type="match status" value="1"/>
</dbReference>
<feature type="domain" description="RNA polymerase Rpb2" evidence="9">
    <location>
        <begin position="350"/>
        <end position="435"/>
    </location>
</feature>
<comment type="similarity">
    <text evidence="1">Belongs to the RNA polymerase beta chain family.</text>
</comment>